<comment type="caution">
    <text evidence="1">The sequence shown here is derived from an EMBL/GenBank/DDBJ whole genome shotgun (WGS) entry which is preliminary data.</text>
</comment>
<reference evidence="1" key="1">
    <citation type="journal article" date="2014" name="Front. Microbiol.">
        <title>High frequency of phylogenetically diverse reductive dehalogenase-homologous genes in deep subseafloor sedimentary metagenomes.</title>
        <authorList>
            <person name="Kawai M."/>
            <person name="Futagami T."/>
            <person name="Toyoda A."/>
            <person name="Takaki Y."/>
            <person name="Nishi S."/>
            <person name="Hori S."/>
            <person name="Arai W."/>
            <person name="Tsubouchi T."/>
            <person name="Morono Y."/>
            <person name="Uchiyama I."/>
            <person name="Ito T."/>
            <person name="Fujiyama A."/>
            <person name="Inagaki F."/>
            <person name="Takami H."/>
        </authorList>
    </citation>
    <scope>NUCLEOTIDE SEQUENCE</scope>
    <source>
        <strain evidence="1">Expedition CK06-06</strain>
    </source>
</reference>
<proteinExistence type="predicted"/>
<accession>X1T566</accession>
<name>X1T566_9ZZZZ</name>
<sequence length="274" mass="31254">EGASLPRVYHKYVGHDNNRDFVILSQEDTKAIAAIYNNEWFPQVLVEKHQMGSTGIRYFVPPNHDPIAENIDAGIWNWAGIFGQNMIKDMTKEGLAGIGQHTIYDDYWPGSTETCIWKNVIGLLTEAASAREATPIYIEPNELSVRGKGLSEYKKSINMPLPWDGGWWRLGDIVKYEIVSTLSIIKTASLHRRDILQFRNDLCKKEVTAGKTKPPFYYILPKEQHDQSELVNLVNLMKEHGIEVYQLNESFTLKGKNFNTGDIVIPLAQPYRPF</sequence>
<dbReference type="AlphaFoldDB" id="X1T566"/>
<feature type="non-terminal residue" evidence="1">
    <location>
        <position position="274"/>
    </location>
</feature>
<dbReference type="EMBL" id="BARW01019881">
    <property type="protein sequence ID" value="GAJ00389.1"/>
    <property type="molecule type" value="Genomic_DNA"/>
</dbReference>
<protein>
    <submittedName>
        <fullName evidence="1">Uncharacterized protein</fullName>
    </submittedName>
</protein>
<feature type="non-terminal residue" evidence="1">
    <location>
        <position position="1"/>
    </location>
</feature>
<gene>
    <name evidence="1" type="ORF">S12H4_33689</name>
</gene>
<organism evidence="1">
    <name type="scientific">marine sediment metagenome</name>
    <dbReference type="NCBI Taxonomy" id="412755"/>
    <lineage>
        <taxon>unclassified sequences</taxon>
        <taxon>metagenomes</taxon>
        <taxon>ecological metagenomes</taxon>
    </lineage>
</organism>
<evidence type="ECO:0000313" key="1">
    <source>
        <dbReference type="EMBL" id="GAJ00389.1"/>
    </source>
</evidence>
<dbReference type="SUPFAM" id="SSF53187">
    <property type="entry name" value="Zn-dependent exopeptidases"/>
    <property type="match status" value="1"/>
</dbReference>